<gene>
    <name evidence="1" type="ORF">BIP78_0797</name>
</gene>
<name>A0A410FU72_BIPS1</name>
<organism evidence="1 2">
    <name type="scientific">Bipolaricaulis sibiricus</name>
    <dbReference type="NCBI Taxonomy" id="2501609"/>
    <lineage>
        <taxon>Bacteria</taxon>
        <taxon>Candidatus Bipolaricaulota</taxon>
        <taxon>Candidatus Bipolaricaulia</taxon>
        <taxon>Candidatus Bipolaricaulales</taxon>
        <taxon>Candidatus Bipolaricaulaceae</taxon>
        <taxon>Candidatus Bipolaricaulis</taxon>
    </lineage>
</organism>
<reference evidence="2" key="1">
    <citation type="submission" date="2018-12" db="EMBL/GenBank/DDBJ databases">
        <title>Complete genome sequence of an uncultured bacterium of the candidate phylum Bipolaricaulota.</title>
        <authorList>
            <person name="Kadnikov V.V."/>
            <person name="Mardanov A.V."/>
            <person name="Beletsky A.V."/>
            <person name="Frank Y.A."/>
            <person name="Karnachuk O.V."/>
            <person name="Ravin N.V."/>
        </authorList>
    </citation>
    <scope>NUCLEOTIDE SEQUENCE [LARGE SCALE GENOMIC DNA]</scope>
</reference>
<proteinExistence type="predicted"/>
<accession>A0A410FU72</accession>
<sequence>MMRGMRIGARGTRAAVAVSVVLLAGVLGWAEGPAQVVLPTPEGSWSIPGNYAGRRPAAGGTVEIRGVGVLSFDPAAVRTTRPDLFAPGHFSVFDVVVHLAERGEIALAYRWDEGTATHVILSLNGLPGWWYDARYPGGEFERPAVRMDHFPVRDGMAIRLYLEAPERLAAIERSFRDEVVRRAANAGRVVVPEVTIRGPRWTLVAHDVVVEPSGVRGDVFQPGLVTALDVLLALGRDGRISSLTLAWHDRLDNADPVDSFMVHALRAAEGEAPFAEGCMLVHQTGSAGLEGFLAPHGHGSSHVHLTADLEALVSPEHVRWTWLCP</sequence>
<protein>
    <submittedName>
        <fullName evidence="1">Uncharacterized protein</fullName>
    </submittedName>
</protein>
<evidence type="ECO:0000313" key="2">
    <source>
        <dbReference type="Proteomes" id="UP000287233"/>
    </source>
</evidence>
<dbReference type="AlphaFoldDB" id="A0A410FU72"/>
<dbReference type="Proteomes" id="UP000287233">
    <property type="component" value="Chromosome"/>
</dbReference>
<dbReference type="EMBL" id="CP034928">
    <property type="protein sequence ID" value="QAA76563.1"/>
    <property type="molecule type" value="Genomic_DNA"/>
</dbReference>
<dbReference type="KEGG" id="bih:BIP78_0797"/>
<evidence type="ECO:0000313" key="1">
    <source>
        <dbReference type="EMBL" id="QAA76563.1"/>
    </source>
</evidence>